<keyword evidence="2" id="KW-1185">Reference proteome</keyword>
<dbReference type="KEGG" id="aoy:EOV40_010080"/>
<proteinExistence type="predicted"/>
<accession>A0A5B9GNW3</accession>
<dbReference type="RefSeq" id="WP_128105858.1">
    <property type="nucleotide sequence ID" value="NZ_CP042808.1"/>
</dbReference>
<organism evidence="1 2">
    <name type="scientific">Acetobacter oryzoeni</name>
    <dbReference type="NCBI Taxonomy" id="2500548"/>
    <lineage>
        <taxon>Bacteria</taxon>
        <taxon>Pseudomonadati</taxon>
        <taxon>Pseudomonadota</taxon>
        <taxon>Alphaproteobacteria</taxon>
        <taxon>Acetobacterales</taxon>
        <taxon>Acetobacteraceae</taxon>
        <taxon>Acetobacter</taxon>
    </lineage>
</organism>
<sequence length="113" mass="12664">MTKKLKILGPYTPDHDGPYAWITGHPKLCVVHSVVDNVAFITVLGERNTFTCNTFACSVDYIRNAEEVPEAREFWVLGGLIFLNKGEATRIHDNAMPRSELIHVREVLPGEGE</sequence>
<dbReference type="EMBL" id="CP042808">
    <property type="protein sequence ID" value="QEE86020.1"/>
    <property type="molecule type" value="Genomic_DNA"/>
</dbReference>
<gene>
    <name evidence="1" type="ORF">EOV40_010080</name>
</gene>
<name>A0A5B9GNW3_9PROT</name>
<evidence type="ECO:0000313" key="1">
    <source>
        <dbReference type="EMBL" id="QEE86020.1"/>
    </source>
</evidence>
<evidence type="ECO:0000313" key="2">
    <source>
        <dbReference type="Proteomes" id="UP000287027"/>
    </source>
</evidence>
<protein>
    <submittedName>
        <fullName evidence="1">Uncharacterized protein</fullName>
    </submittedName>
</protein>
<dbReference type="AlphaFoldDB" id="A0A5B9GNW3"/>
<dbReference type="Proteomes" id="UP000287027">
    <property type="component" value="Chromosome"/>
</dbReference>
<reference evidence="1 2" key="1">
    <citation type="submission" date="2019-08" db="EMBL/GenBank/DDBJ databases">
        <title>Acetobacter oryzioeni sp. nov., isolated from Korean rice wine vinegar.</title>
        <authorList>
            <person name="Baek J.H."/>
            <person name="Kim K.H."/>
            <person name="Jeon C.O."/>
            <person name="Han D.M."/>
        </authorList>
    </citation>
    <scope>NUCLEOTIDE SEQUENCE [LARGE SCALE GENOMIC DNA]</scope>
    <source>
        <strain evidence="1 2">B6</strain>
    </source>
</reference>